<evidence type="ECO:0000256" key="3">
    <source>
        <dbReference type="ARBA" id="ARBA00022801"/>
    </source>
</evidence>
<dbReference type="Pfam" id="PF04212">
    <property type="entry name" value="MIT"/>
    <property type="match status" value="1"/>
</dbReference>
<dbReference type="InterPro" id="IPR036181">
    <property type="entry name" value="MIT_dom_sf"/>
</dbReference>
<evidence type="ECO:0000313" key="9">
    <source>
        <dbReference type="Proteomes" id="UP000284706"/>
    </source>
</evidence>
<dbReference type="PROSITE" id="PS50203">
    <property type="entry name" value="CALPAIN_CAT"/>
    <property type="match status" value="1"/>
</dbReference>
<dbReference type="InParanoid" id="A0A409VGB0"/>
<dbReference type="InterPro" id="IPR001300">
    <property type="entry name" value="Peptidase_C2_calpain_cat"/>
</dbReference>
<evidence type="ECO:0000259" key="7">
    <source>
        <dbReference type="PROSITE" id="PS50203"/>
    </source>
</evidence>
<feature type="compositionally biased region" description="Low complexity" evidence="6">
    <location>
        <begin position="84"/>
        <end position="103"/>
    </location>
</feature>
<dbReference type="Pfam" id="PF01067">
    <property type="entry name" value="Calpain_III"/>
    <property type="match status" value="1"/>
</dbReference>
<evidence type="ECO:0000256" key="4">
    <source>
        <dbReference type="ARBA" id="ARBA00022807"/>
    </source>
</evidence>
<dbReference type="SUPFAM" id="SSF116846">
    <property type="entry name" value="MIT domain"/>
    <property type="match status" value="1"/>
</dbReference>
<dbReference type="EMBL" id="NHYE01005656">
    <property type="protein sequence ID" value="PPQ65297.1"/>
    <property type="molecule type" value="Genomic_DNA"/>
</dbReference>
<sequence>MLVNSELHNHEREAEATSSKATKAEFAKNYDQAFRLYIKAAEQFLHLSRSPSAEDRSKQKWKTSAAKALERAERIKKFADASKSASRAPSNSPSSTPNTSLRLTPVGINHFSPQEQYYILRKGSTVNGLVFPSWEDPVHVEQSDIVYNDPDGQPSLSPEQKKVSPVWRRPSPNGLANLKNAKSMRPILPQEILQCVVTDCSVCASLSVCLEHCRRFGPKVLSVRHSMSLKLSSLVETSTWTSKGIEGRYDFRVLFNGSWRRVRYSRSLGRLIKCLDDSSDRYISSHCQRPSWLTASAVVDDKLPYHPTDGTLMCMSVKPSSSASGEIISEEILWPSLLEKAYMKLMGGYDFPGSLAGWIPEHIEIKRSAFERERAWDRIQKGFLSGQCVVTLGTGPNSYIRWRNIPLLPSHSYAVIDVYESEEGRLLTVIDSWVHSNGFKNEPSSVLRIPWSEVLNTFEGVYLSWDPSIWHNNLTFHSMWKRNPNNNDVSRQTQIEFCCTSDVDEEIWVLLTRHVVDTRRSTDFVALRVELEEDLAQDMDVAENQRLVSKKASTSRHNGELLMKNCQGTYTNSTHVLAKTRVPKAMRSGILSISASYEGDAREVGYTLSAYSMSTTKISWAENVPTVPFAEKIEGSFTAKNAGGNCTYPSFMVNPQYQLTIHPQQGFLTHQPAGKAKLTTVLQSNKDMPVNMALVWSEGRRVTEVEQDQRLSVKDIVATSGAYSYGFARLSKVVAPGQYTLVVSAFEPHHTGPFSLQVESSFPFDVKAIPQEGAGMYSKAVRGLWSSQTAAGAPSFEQYSKNPIFELEVPSKTQLMIRLQLLQPSTPIALNVTVFSNFQNDIAASLRQRHVATSGAYDDSIAGVATPQVTIGAGKYYVVPSTYNPGTQTGFRMVFYSSIERIKVAPV</sequence>
<name>A0A409VGB0_9AGAR</name>
<accession>A0A409VGB0</accession>
<dbReference type="InterPro" id="IPR036213">
    <property type="entry name" value="Calpain_III_sf"/>
</dbReference>
<dbReference type="GO" id="GO:0006508">
    <property type="term" value="P:proteolysis"/>
    <property type="evidence" value="ECO:0007669"/>
    <property type="project" value="UniProtKB-KW"/>
</dbReference>
<dbReference type="STRING" id="231916.A0A409VGB0"/>
<comment type="similarity">
    <text evidence="1">Belongs to the peptidase C2 family. PalB/RIM13 subfamily.</text>
</comment>
<dbReference type="Proteomes" id="UP000284706">
    <property type="component" value="Unassembled WGS sequence"/>
</dbReference>
<protein>
    <recommendedName>
        <fullName evidence="7">Calpain catalytic domain-containing protein</fullName>
    </recommendedName>
</protein>
<dbReference type="OrthoDB" id="167576at2759"/>
<dbReference type="Gene3D" id="2.60.120.380">
    <property type="match status" value="2"/>
</dbReference>
<feature type="region of interest" description="Disordered" evidence="6">
    <location>
        <begin position="78"/>
        <end position="103"/>
    </location>
</feature>
<feature type="region of interest" description="Disordered" evidence="6">
    <location>
        <begin position="146"/>
        <end position="169"/>
    </location>
</feature>
<evidence type="ECO:0000256" key="5">
    <source>
        <dbReference type="PROSITE-ProRule" id="PRU00239"/>
    </source>
</evidence>
<dbReference type="InterPro" id="IPR038765">
    <property type="entry name" value="Papain-like_cys_pep_sf"/>
</dbReference>
<dbReference type="SMART" id="SM00745">
    <property type="entry name" value="MIT"/>
    <property type="match status" value="1"/>
</dbReference>
<feature type="domain" description="Calpain catalytic" evidence="7">
    <location>
        <begin position="133"/>
        <end position="509"/>
    </location>
</feature>
<dbReference type="SUPFAM" id="SSF54001">
    <property type="entry name" value="Cysteine proteinases"/>
    <property type="match status" value="1"/>
</dbReference>
<dbReference type="InterPro" id="IPR007330">
    <property type="entry name" value="MIT_dom"/>
</dbReference>
<dbReference type="GO" id="GO:0004198">
    <property type="term" value="F:calcium-dependent cysteine-type endopeptidase activity"/>
    <property type="evidence" value="ECO:0007669"/>
    <property type="project" value="InterPro"/>
</dbReference>
<comment type="caution">
    <text evidence="5">Lacks conserved residue(s) required for the propagation of feature annotation.</text>
</comment>
<dbReference type="SUPFAM" id="SSF49758">
    <property type="entry name" value="Calpain large subunit, middle domain (domain III)"/>
    <property type="match status" value="2"/>
</dbReference>
<feature type="region of interest" description="Disordered" evidence="6">
    <location>
        <begin position="1"/>
        <end position="21"/>
    </location>
</feature>
<keyword evidence="4" id="KW-0788">Thiol protease</keyword>
<dbReference type="InterPro" id="IPR022683">
    <property type="entry name" value="Calpain_III"/>
</dbReference>
<dbReference type="Gene3D" id="1.20.58.80">
    <property type="entry name" value="Phosphotransferase system, lactose/cellobiose-type IIA subunit"/>
    <property type="match status" value="1"/>
</dbReference>
<evidence type="ECO:0000256" key="6">
    <source>
        <dbReference type="SAM" id="MobiDB-lite"/>
    </source>
</evidence>
<dbReference type="PANTHER" id="PTHR46143:SF1">
    <property type="entry name" value="CALPAIN-7"/>
    <property type="match status" value="1"/>
</dbReference>
<dbReference type="InterPro" id="IPR022682">
    <property type="entry name" value="Calpain_domain_III"/>
</dbReference>
<dbReference type="PANTHER" id="PTHR46143">
    <property type="entry name" value="CALPAIN-7"/>
    <property type="match status" value="1"/>
</dbReference>
<evidence type="ECO:0000256" key="1">
    <source>
        <dbReference type="ARBA" id="ARBA00010193"/>
    </source>
</evidence>
<gene>
    <name evidence="8" type="ORF">CVT26_000257</name>
</gene>
<dbReference type="InterPro" id="IPR051297">
    <property type="entry name" value="PalB/RIM13"/>
</dbReference>
<evidence type="ECO:0000256" key="2">
    <source>
        <dbReference type="ARBA" id="ARBA00022670"/>
    </source>
</evidence>
<keyword evidence="3" id="KW-0378">Hydrolase</keyword>
<keyword evidence="9" id="KW-1185">Reference proteome</keyword>
<dbReference type="SMART" id="SM00230">
    <property type="entry name" value="CysPc"/>
    <property type="match status" value="1"/>
</dbReference>
<dbReference type="SMART" id="SM00720">
    <property type="entry name" value="calpain_III"/>
    <property type="match status" value="1"/>
</dbReference>
<organism evidence="8 9">
    <name type="scientific">Gymnopilus dilepis</name>
    <dbReference type="NCBI Taxonomy" id="231916"/>
    <lineage>
        <taxon>Eukaryota</taxon>
        <taxon>Fungi</taxon>
        <taxon>Dikarya</taxon>
        <taxon>Basidiomycota</taxon>
        <taxon>Agaricomycotina</taxon>
        <taxon>Agaricomycetes</taxon>
        <taxon>Agaricomycetidae</taxon>
        <taxon>Agaricales</taxon>
        <taxon>Agaricineae</taxon>
        <taxon>Hymenogastraceae</taxon>
        <taxon>Gymnopilus</taxon>
    </lineage>
</organism>
<dbReference type="AlphaFoldDB" id="A0A409VGB0"/>
<evidence type="ECO:0000313" key="8">
    <source>
        <dbReference type="EMBL" id="PPQ65297.1"/>
    </source>
</evidence>
<comment type="caution">
    <text evidence="8">The sequence shown here is derived from an EMBL/GenBank/DDBJ whole genome shotgun (WGS) entry which is preliminary data.</text>
</comment>
<proteinExistence type="inferred from homology"/>
<keyword evidence="2" id="KW-0645">Protease</keyword>
<reference evidence="8 9" key="1">
    <citation type="journal article" date="2018" name="Evol. Lett.">
        <title>Horizontal gene cluster transfer increased hallucinogenic mushroom diversity.</title>
        <authorList>
            <person name="Reynolds H.T."/>
            <person name="Vijayakumar V."/>
            <person name="Gluck-Thaler E."/>
            <person name="Korotkin H.B."/>
            <person name="Matheny P.B."/>
            <person name="Slot J.C."/>
        </authorList>
    </citation>
    <scope>NUCLEOTIDE SEQUENCE [LARGE SCALE GENOMIC DNA]</scope>
    <source>
        <strain evidence="8 9">SRW20</strain>
    </source>
</reference>